<gene>
    <name evidence="5" type="ORF">J0A68_20775</name>
</gene>
<dbReference type="Pfam" id="PF07695">
    <property type="entry name" value="7TMR-DISM_7TM"/>
    <property type="match status" value="1"/>
</dbReference>
<feature type="transmembrane region" description="Helical" evidence="2">
    <location>
        <begin position="15"/>
        <end position="36"/>
    </location>
</feature>
<evidence type="ECO:0000313" key="5">
    <source>
        <dbReference type="EMBL" id="MBN7813402.1"/>
    </source>
</evidence>
<keyword evidence="6" id="KW-1185">Reference proteome</keyword>
<dbReference type="InterPro" id="IPR036890">
    <property type="entry name" value="HATPase_C_sf"/>
</dbReference>
<feature type="domain" description="Signal transduction histidine kinase internal region" evidence="3">
    <location>
        <begin position="296"/>
        <end position="373"/>
    </location>
</feature>
<evidence type="ECO:0000259" key="4">
    <source>
        <dbReference type="Pfam" id="PF07695"/>
    </source>
</evidence>
<name>A0ABS3C8I6_9BACT</name>
<evidence type="ECO:0000256" key="2">
    <source>
        <dbReference type="SAM" id="Phobius"/>
    </source>
</evidence>
<dbReference type="GO" id="GO:0016301">
    <property type="term" value="F:kinase activity"/>
    <property type="evidence" value="ECO:0007669"/>
    <property type="project" value="UniProtKB-KW"/>
</dbReference>
<keyword evidence="1" id="KW-0175">Coiled coil</keyword>
<dbReference type="Gene3D" id="3.30.565.10">
    <property type="entry name" value="Histidine kinase-like ATPase, C-terminal domain"/>
    <property type="match status" value="1"/>
</dbReference>
<keyword evidence="5" id="KW-0418">Kinase</keyword>
<dbReference type="SUPFAM" id="SSF55874">
    <property type="entry name" value="ATPase domain of HSP90 chaperone/DNA topoisomerase II/histidine kinase"/>
    <property type="match status" value="1"/>
</dbReference>
<evidence type="ECO:0000256" key="1">
    <source>
        <dbReference type="SAM" id="Coils"/>
    </source>
</evidence>
<protein>
    <submittedName>
        <fullName evidence="5">Histidine kinase</fullName>
    </submittedName>
</protein>
<dbReference type="InterPro" id="IPR010559">
    <property type="entry name" value="Sig_transdc_His_kin_internal"/>
</dbReference>
<dbReference type="PANTHER" id="PTHR34220:SF7">
    <property type="entry name" value="SENSOR HISTIDINE KINASE YPDA"/>
    <property type="match status" value="1"/>
</dbReference>
<keyword evidence="2" id="KW-1133">Transmembrane helix</keyword>
<dbReference type="RefSeq" id="WP_206580173.1">
    <property type="nucleotide sequence ID" value="NZ_JAFKCT010000012.1"/>
</dbReference>
<reference evidence="5 6" key="1">
    <citation type="submission" date="2021-03" db="EMBL/GenBank/DDBJ databases">
        <title>novel species isolated from a fishpond in China.</title>
        <authorList>
            <person name="Lu H."/>
            <person name="Cai Z."/>
        </authorList>
    </citation>
    <scope>NUCLEOTIDE SEQUENCE [LARGE SCALE GENOMIC DNA]</scope>
    <source>
        <strain evidence="5 6">H41</strain>
    </source>
</reference>
<dbReference type="InterPro" id="IPR050640">
    <property type="entry name" value="Bact_2-comp_sensor_kinase"/>
</dbReference>
<evidence type="ECO:0000313" key="6">
    <source>
        <dbReference type="Proteomes" id="UP000664317"/>
    </source>
</evidence>
<feature type="transmembrane region" description="Helical" evidence="2">
    <location>
        <begin position="116"/>
        <end position="137"/>
    </location>
</feature>
<dbReference type="PANTHER" id="PTHR34220">
    <property type="entry name" value="SENSOR HISTIDINE KINASE YPDA"/>
    <property type="match status" value="1"/>
</dbReference>
<organism evidence="5 6">
    <name type="scientific">Algoriphagus oliviformis</name>
    <dbReference type="NCBI Taxonomy" id="2811231"/>
    <lineage>
        <taxon>Bacteria</taxon>
        <taxon>Pseudomonadati</taxon>
        <taxon>Bacteroidota</taxon>
        <taxon>Cytophagia</taxon>
        <taxon>Cytophagales</taxon>
        <taxon>Cyclobacteriaceae</taxon>
        <taxon>Algoriphagus</taxon>
    </lineage>
</organism>
<evidence type="ECO:0000259" key="3">
    <source>
        <dbReference type="Pfam" id="PF06580"/>
    </source>
</evidence>
<feature type="transmembrane region" description="Helical" evidence="2">
    <location>
        <begin position="143"/>
        <end position="163"/>
    </location>
</feature>
<dbReference type="Proteomes" id="UP000664317">
    <property type="component" value="Unassembled WGS sequence"/>
</dbReference>
<feature type="transmembrane region" description="Helical" evidence="2">
    <location>
        <begin position="43"/>
        <end position="66"/>
    </location>
</feature>
<dbReference type="Pfam" id="PF06580">
    <property type="entry name" value="His_kinase"/>
    <property type="match status" value="1"/>
</dbReference>
<accession>A0ABS3C8I6</accession>
<feature type="transmembrane region" description="Helical" evidence="2">
    <location>
        <begin position="86"/>
        <end position="104"/>
    </location>
</feature>
<keyword evidence="2" id="KW-0472">Membrane</keyword>
<comment type="caution">
    <text evidence="5">The sequence shown here is derived from an EMBL/GenBank/DDBJ whole genome shotgun (WGS) entry which is preliminary data.</text>
</comment>
<feature type="transmembrane region" description="Helical" evidence="2">
    <location>
        <begin position="170"/>
        <end position="193"/>
    </location>
</feature>
<keyword evidence="2" id="KW-0812">Transmembrane</keyword>
<feature type="transmembrane region" description="Helical" evidence="2">
    <location>
        <begin position="205"/>
        <end position="224"/>
    </location>
</feature>
<dbReference type="InterPro" id="IPR011623">
    <property type="entry name" value="7TMR_DISM_rcpt_extracell_dom1"/>
</dbReference>
<proteinExistence type="predicted"/>
<feature type="coiled-coil region" evidence="1">
    <location>
        <begin position="227"/>
        <end position="275"/>
    </location>
</feature>
<dbReference type="EMBL" id="JAFKCT010000012">
    <property type="protein sequence ID" value="MBN7813402.1"/>
    <property type="molecule type" value="Genomic_DNA"/>
</dbReference>
<sequence length="498" mass="58962">MDWFLDFFYDSNYNGLGFSVISILFYLFVYHFVLFLKTREKFYLFYSTYAFTNVLILIPVPYNVFFQDIFRAFPDFFIQLDSPLKFASYILFSYFVIEVVQLKVQFPKFVRFFDYFTLSGTILYVILAVLEWLFPSFSAMQEFFYYVFLPIYFFVMIYGSYLVTKTKDKIRYYILIGSLFLGISAFLVAILTIGQPVEVIDQNYYVYYIGVLLENLLFTFALAVKQRDIFEEKIEVQEELLAKLKENEELREQLNQSLQSELNLKEKQLLTLAADAEDERMERVKADFEREITRLHLHSLRSQMNPHFIFNALNSIKVFLIDKDKDRAILYLNRFSKLIRMVLESSRKTRISLGEELEIAKLYLTLESIRFEDGIDFQLDVCEEVRMSDIYFPPLLLQPFFENAIWHGLMNKGGEKWIKVNIEKVEAGLKMSIRDNGIGRKKSQEINANRTLKKESIGMSLSKDRLQLFNQSESVNYHFEIVDHIQAGEEGTEIVFWL</sequence>
<feature type="domain" description="7TM-DISM receptor extracellular" evidence="4">
    <location>
        <begin position="20"/>
        <end position="223"/>
    </location>
</feature>
<keyword evidence="5" id="KW-0808">Transferase</keyword>